<dbReference type="SUPFAM" id="SSF56519">
    <property type="entry name" value="Penicillin binding protein dimerisation domain"/>
    <property type="match status" value="1"/>
</dbReference>
<dbReference type="InterPro" id="IPR005311">
    <property type="entry name" value="PBP_dimer"/>
</dbReference>
<dbReference type="InterPro" id="IPR012338">
    <property type="entry name" value="Beta-lactam/transpept-like"/>
</dbReference>
<evidence type="ECO:0000313" key="5">
    <source>
        <dbReference type="EMBL" id="OGY21659.1"/>
    </source>
</evidence>
<dbReference type="Pfam" id="PF03717">
    <property type="entry name" value="PBP_dimer"/>
    <property type="match status" value="1"/>
</dbReference>
<sequence>MSYKRLLLVEALLFLFAAAIVGRLFYWQVLKHESFQVAAKNQVENTVLVGAKRGKILASDGSVLVSNQKAYLVYVLLPEIKKLQGKDETYDDLVKKIVDKLTPSLLEERITSKEKVEQGEKDKIRYEIKETITFQLHLPNLVWVPIAKKVSEETKQKIESLKIDGIGFENDTKRFYPEKGLASSLLGFVGKNEEGNDEGYFGLEGYYDEKLRGRSGRLVQEVDALGKPILAADPQGLGALDGSDLSTTIDRTVQFVVDRKLQEAVKRFGAKGGAVVVLDPKTGALLANSSQPTFDPLDFEDTKPENYKNLVVSEVYEPGSTFKVVTTAAAVDTGAVKTDTICPCEGSIQIGEYKIQTWNDKYHPNSTISQILQNSDNIGAAFMAEKTGLDPFLKYVKNFGFGKLTGIDLQGEEAGIVKERRNWSRLELVTASFGQGLSVTPLQMANALATVANGGKATKPYGVKKIIGPKGVVEIEPKELKQVIKPATANTLKYLLQAAVEGDGKRKIPYGYRVAGKTGTAQVPIAGHYSGKTVASFIGFGPVEDPRFVMAVVLFEPSASIWAVETTEPLFFEIIKELYPYWGIPVHQ</sequence>
<proteinExistence type="predicted"/>
<evidence type="ECO:0000313" key="6">
    <source>
        <dbReference type="Proteomes" id="UP000176299"/>
    </source>
</evidence>
<evidence type="ECO:0000259" key="3">
    <source>
        <dbReference type="Pfam" id="PF00905"/>
    </source>
</evidence>
<gene>
    <name evidence="5" type="ORF">A2113_03830</name>
</gene>
<dbReference type="GO" id="GO:0071555">
    <property type="term" value="P:cell wall organization"/>
    <property type="evidence" value="ECO:0007669"/>
    <property type="project" value="TreeGrafter"/>
</dbReference>
<evidence type="ECO:0000256" key="2">
    <source>
        <dbReference type="ARBA" id="ARBA00023136"/>
    </source>
</evidence>
<dbReference type="PANTHER" id="PTHR30627:SF1">
    <property type="entry name" value="PEPTIDOGLYCAN D,D-TRANSPEPTIDASE FTSI"/>
    <property type="match status" value="1"/>
</dbReference>
<feature type="domain" description="Penicillin-binding protein transpeptidase" evidence="3">
    <location>
        <begin position="273"/>
        <end position="574"/>
    </location>
</feature>
<dbReference type="STRING" id="1802591.A2113_03830"/>
<dbReference type="GO" id="GO:0005886">
    <property type="term" value="C:plasma membrane"/>
    <property type="evidence" value="ECO:0007669"/>
    <property type="project" value="TreeGrafter"/>
</dbReference>
<organism evidence="5 6">
    <name type="scientific">Candidatus Woykebacteria bacterium GWA1_44_8</name>
    <dbReference type="NCBI Taxonomy" id="1802591"/>
    <lineage>
        <taxon>Bacteria</taxon>
        <taxon>Candidatus Woykeibacteriota</taxon>
    </lineage>
</organism>
<dbReference type="Pfam" id="PF00905">
    <property type="entry name" value="Transpeptidase"/>
    <property type="match status" value="1"/>
</dbReference>
<dbReference type="Gene3D" id="3.90.1310.10">
    <property type="entry name" value="Penicillin-binding protein 2a (Domain 2)"/>
    <property type="match status" value="1"/>
</dbReference>
<evidence type="ECO:0000259" key="4">
    <source>
        <dbReference type="Pfam" id="PF03717"/>
    </source>
</evidence>
<reference evidence="5 6" key="1">
    <citation type="journal article" date="2016" name="Nat. Commun.">
        <title>Thousands of microbial genomes shed light on interconnected biogeochemical processes in an aquifer system.</title>
        <authorList>
            <person name="Anantharaman K."/>
            <person name="Brown C.T."/>
            <person name="Hug L.A."/>
            <person name="Sharon I."/>
            <person name="Castelle C.J."/>
            <person name="Probst A.J."/>
            <person name="Thomas B.C."/>
            <person name="Singh A."/>
            <person name="Wilkins M.J."/>
            <person name="Karaoz U."/>
            <person name="Brodie E.L."/>
            <person name="Williams K.H."/>
            <person name="Hubbard S.S."/>
            <person name="Banfield J.F."/>
        </authorList>
    </citation>
    <scope>NUCLEOTIDE SEQUENCE [LARGE SCALE GENOMIC DNA]</scope>
</reference>
<feature type="domain" description="Penicillin-binding protein dimerisation" evidence="4">
    <location>
        <begin position="50"/>
        <end position="229"/>
    </location>
</feature>
<comment type="caution">
    <text evidence="5">The sequence shown here is derived from an EMBL/GenBank/DDBJ whole genome shotgun (WGS) entry which is preliminary data.</text>
</comment>
<dbReference type="PANTHER" id="PTHR30627">
    <property type="entry name" value="PEPTIDOGLYCAN D,D-TRANSPEPTIDASE"/>
    <property type="match status" value="1"/>
</dbReference>
<evidence type="ECO:0008006" key="7">
    <source>
        <dbReference type="Google" id="ProtNLM"/>
    </source>
</evidence>
<evidence type="ECO:0000256" key="1">
    <source>
        <dbReference type="ARBA" id="ARBA00004370"/>
    </source>
</evidence>
<protein>
    <recommendedName>
        <fullName evidence="7">Penicillin-binding protein transpeptidase domain-containing protein</fullName>
    </recommendedName>
</protein>
<comment type="subcellular location">
    <subcellularLocation>
        <location evidence="1">Membrane</location>
    </subcellularLocation>
</comment>
<dbReference type="SUPFAM" id="SSF56601">
    <property type="entry name" value="beta-lactamase/transpeptidase-like"/>
    <property type="match status" value="1"/>
</dbReference>
<dbReference type="InterPro" id="IPR001460">
    <property type="entry name" value="PCN-bd_Tpept"/>
</dbReference>
<dbReference type="Proteomes" id="UP000176299">
    <property type="component" value="Unassembled WGS sequence"/>
</dbReference>
<dbReference type="GO" id="GO:0008658">
    <property type="term" value="F:penicillin binding"/>
    <property type="evidence" value="ECO:0007669"/>
    <property type="project" value="InterPro"/>
</dbReference>
<name>A0A1G1W1V7_9BACT</name>
<keyword evidence="2" id="KW-0472">Membrane</keyword>
<dbReference type="InterPro" id="IPR050515">
    <property type="entry name" value="Beta-lactam/transpept"/>
</dbReference>
<dbReference type="Gene3D" id="3.40.710.10">
    <property type="entry name" value="DD-peptidase/beta-lactamase superfamily"/>
    <property type="match status" value="1"/>
</dbReference>
<dbReference type="InterPro" id="IPR036138">
    <property type="entry name" value="PBP_dimer_sf"/>
</dbReference>
<dbReference type="AlphaFoldDB" id="A0A1G1W1V7"/>
<dbReference type="Gene3D" id="3.30.450.330">
    <property type="match status" value="1"/>
</dbReference>
<accession>A0A1G1W1V7</accession>
<dbReference type="EMBL" id="MHCN01000011">
    <property type="protein sequence ID" value="OGY21659.1"/>
    <property type="molecule type" value="Genomic_DNA"/>
</dbReference>